<evidence type="ECO:0000256" key="2">
    <source>
        <dbReference type="ARBA" id="ARBA00014228"/>
    </source>
</evidence>
<dbReference type="OrthoDB" id="8875973at2759"/>
<keyword evidence="3" id="KW-0677">Repeat</keyword>
<dbReference type="PANTHER" id="PTHR14224">
    <property type="entry name" value="SIMILAR TO PREFERENTIALLY EXPRESSED ANTIGEN IN MELANOMA-LIKE 3"/>
    <property type="match status" value="1"/>
</dbReference>
<organism evidence="4 5">
    <name type="scientific">Branchiostoma floridae</name>
    <name type="common">Florida lancelet</name>
    <name type="synonym">Amphioxus</name>
    <dbReference type="NCBI Taxonomy" id="7739"/>
    <lineage>
        <taxon>Eukaryota</taxon>
        <taxon>Metazoa</taxon>
        <taxon>Chordata</taxon>
        <taxon>Cephalochordata</taxon>
        <taxon>Leptocardii</taxon>
        <taxon>Amphioxiformes</taxon>
        <taxon>Branchiostomatidae</taxon>
        <taxon>Branchiostoma</taxon>
    </lineage>
</organism>
<dbReference type="KEGG" id="bfo:118414414"/>
<sequence>MWIDCHLKEGGKIVKSLSPQGRGIKLHPCRVVSVFLGSILERLGRRLEPQVLTGLELKSDTLESADTFAALLKDGKFPNLSALSLPNFATRLGHEDFQVLGEVLSHLPALRRLNLNGLRMTGQLRQVLQDMPGHLEHLNVSNCRLSPPDLVFLSNSRHAKSLRELSISGMTDFDAMCLLLRSVALQLEWLDMSSCLRCFSEDYSARMTRLVQQCSFSKLRTLDFRMNFFGGEPAYSVFEVFGACDKIRTLRTLYLDSLYHVYAEWEEEQANEMMCSRDRPMNVQVRLDPDRDEFYFKVCWTDTDT</sequence>
<dbReference type="InterPro" id="IPR032675">
    <property type="entry name" value="LRR_dom_sf"/>
</dbReference>
<dbReference type="Gene3D" id="3.80.10.10">
    <property type="entry name" value="Ribonuclease Inhibitor"/>
    <property type="match status" value="1"/>
</dbReference>
<comment type="similarity">
    <text evidence="1">Belongs to the PRAME family. LRRC14 subfamily.</text>
</comment>
<dbReference type="InterPro" id="IPR001611">
    <property type="entry name" value="Leu-rich_rpt"/>
</dbReference>
<evidence type="ECO:0000256" key="3">
    <source>
        <dbReference type="ARBA" id="ARBA00022737"/>
    </source>
</evidence>
<accession>A0A9J7L2B1</accession>
<dbReference type="Proteomes" id="UP000001554">
    <property type="component" value="Chromosome 4"/>
</dbReference>
<dbReference type="GeneID" id="118414414"/>
<dbReference type="RefSeq" id="XP_035674340.1">
    <property type="nucleotide sequence ID" value="XM_035818447.1"/>
</dbReference>
<evidence type="ECO:0000256" key="1">
    <source>
        <dbReference type="ARBA" id="ARBA00009552"/>
    </source>
</evidence>
<evidence type="ECO:0000313" key="4">
    <source>
        <dbReference type="Proteomes" id="UP000001554"/>
    </source>
</evidence>
<dbReference type="AlphaFoldDB" id="A0A9J7L2B1"/>
<dbReference type="OMA" id="KLHPCRV"/>
<dbReference type="InterPro" id="IPR050694">
    <property type="entry name" value="LRRC14/PRAME"/>
</dbReference>
<reference evidence="4" key="1">
    <citation type="journal article" date="2020" name="Nat. Ecol. Evol.">
        <title>Deeply conserved synteny resolves early events in vertebrate evolution.</title>
        <authorList>
            <person name="Simakov O."/>
            <person name="Marletaz F."/>
            <person name="Yue J.X."/>
            <person name="O'Connell B."/>
            <person name="Jenkins J."/>
            <person name="Brandt A."/>
            <person name="Calef R."/>
            <person name="Tung C.H."/>
            <person name="Huang T.K."/>
            <person name="Schmutz J."/>
            <person name="Satoh N."/>
            <person name="Yu J.K."/>
            <person name="Putnam N.H."/>
            <person name="Green R.E."/>
            <person name="Rokhsar D.S."/>
        </authorList>
    </citation>
    <scope>NUCLEOTIDE SEQUENCE [LARGE SCALE GENOMIC DNA]</scope>
    <source>
        <strain evidence="4">S238N-H82</strain>
    </source>
</reference>
<protein>
    <recommendedName>
        <fullName evidence="2">Leucine-rich repeat-containing protein 14</fullName>
    </recommendedName>
</protein>
<dbReference type="PANTHER" id="PTHR14224:SF37">
    <property type="entry name" value="LEUCINE-RICH REPEAT-CONTAINING PROTEIN 14"/>
    <property type="match status" value="1"/>
</dbReference>
<dbReference type="SUPFAM" id="SSF52047">
    <property type="entry name" value="RNI-like"/>
    <property type="match status" value="1"/>
</dbReference>
<dbReference type="Pfam" id="PF00560">
    <property type="entry name" value="LRR_1"/>
    <property type="match status" value="1"/>
</dbReference>
<reference evidence="5" key="2">
    <citation type="submission" date="2025-08" db="UniProtKB">
        <authorList>
            <consortium name="RefSeq"/>
        </authorList>
    </citation>
    <scope>IDENTIFICATION</scope>
    <source>
        <strain evidence="5">S238N-H82</strain>
        <tissue evidence="5">Testes</tissue>
    </source>
</reference>
<evidence type="ECO:0000313" key="5">
    <source>
        <dbReference type="RefSeq" id="XP_035674340.1"/>
    </source>
</evidence>
<name>A0A9J7L2B1_BRAFL</name>
<gene>
    <name evidence="5" type="primary">LOC118414414</name>
</gene>
<proteinExistence type="inferred from homology"/>
<keyword evidence="4" id="KW-1185">Reference proteome</keyword>